<accession>A0A166QK81</accession>
<evidence type="ECO:0000313" key="1">
    <source>
        <dbReference type="EMBL" id="KZN20411.1"/>
    </source>
</evidence>
<dbReference type="OrthoDB" id="6930215at2"/>
<reference evidence="1 2" key="2">
    <citation type="journal article" date="2018" name="Nature">
        <title>Mutant phenotypes for thousands of bacterial genes of unknown function.</title>
        <authorList>
            <person name="Price M.N."/>
            <person name="Wetmore K.M."/>
            <person name="Waters R.J."/>
            <person name="Callaghan M."/>
            <person name="Ray J."/>
            <person name="Liu H."/>
            <person name="Kuehl J.V."/>
            <person name="Melnyk R.A."/>
            <person name="Lamson J.S."/>
            <person name="Suh Y."/>
            <person name="Carlson H.K."/>
            <person name="Esquivel Z."/>
            <person name="Sadeeshkumar H."/>
            <person name="Chakraborty R."/>
            <person name="Zane G.M."/>
            <person name="Rubin B.E."/>
            <person name="Wall J.D."/>
            <person name="Visel A."/>
            <person name="Bristow J."/>
            <person name="Blow M.J."/>
            <person name="Arkin A.P."/>
            <person name="Deutschbauer A.M."/>
        </authorList>
    </citation>
    <scope>NUCLEOTIDE SEQUENCE [LARGE SCALE GENOMIC DNA]</scope>
    <source>
        <strain evidence="1 2">FW300-N1B4</strain>
    </source>
</reference>
<sequence length="244" mass="27048">MQDLNSVIANTRCVFSVEIASTAVPQGHILMNAPRPLLGESVVFNCFLHGRFFVLLDSSDPYAAKYAAENLKLNAYVVLPTTRAHVTEMALEGCKYEAEYRAMAENERWSALSPRIDKLQRLTLTEAQAKLDHATAKLAGPVVQIHAILAIDPEQQYQRRMSDYKLASTLLGRTVAYDPSNPDVTPMPFENEDDHQNLNHGDVYHIDFEVVYSTGSEQLSLGFHPILGNAERAVGIFTSAGRPS</sequence>
<organism evidence="1 2">
    <name type="scientific">Pseudomonas fluorescens</name>
    <dbReference type="NCBI Taxonomy" id="294"/>
    <lineage>
        <taxon>Bacteria</taxon>
        <taxon>Pseudomonadati</taxon>
        <taxon>Pseudomonadota</taxon>
        <taxon>Gammaproteobacteria</taxon>
        <taxon>Pseudomonadales</taxon>
        <taxon>Pseudomonadaceae</taxon>
        <taxon>Pseudomonas</taxon>
    </lineage>
</organism>
<dbReference type="Proteomes" id="UP000076489">
    <property type="component" value="Unassembled WGS sequence"/>
</dbReference>
<dbReference type="RefSeq" id="WP_063340456.1">
    <property type="nucleotide sequence ID" value="NZ_LUKJ01000002.1"/>
</dbReference>
<dbReference type="EMBL" id="LUKJ01000002">
    <property type="protein sequence ID" value="KZN20411.1"/>
    <property type="molecule type" value="Genomic_DNA"/>
</dbReference>
<proteinExistence type="predicted"/>
<reference evidence="2" key="1">
    <citation type="submission" date="2016-03" db="EMBL/GenBank/DDBJ databases">
        <authorList>
            <person name="Ray J."/>
            <person name="Price M."/>
            <person name="Deutschbauer A."/>
        </authorList>
    </citation>
    <scope>NUCLEOTIDE SEQUENCE [LARGE SCALE GENOMIC DNA]</scope>
    <source>
        <strain evidence="2">FW300-N1B4</strain>
    </source>
</reference>
<comment type="caution">
    <text evidence="1">The sequence shown here is derived from an EMBL/GenBank/DDBJ whole genome shotgun (WGS) entry which is preliminary data.</text>
</comment>
<protein>
    <submittedName>
        <fullName evidence="1">Uncharacterized protein</fullName>
    </submittedName>
</protein>
<evidence type="ECO:0000313" key="2">
    <source>
        <dbReference type="Proteomes" id="UP000076489"/>
    </source>
</evidence>
<dbReference type="AlphaFoldDB" id="A0A166QK81"/>
<gene>
    <name evidence="1" type="ORF">A1D17_02405</name>
</gene>
<name>A0A166QK81_PSEFL</name>